<dbReference type="AlphaFoldDB" id="A0A165X7Y9"/>
<feature type="non-terminal residue" evidence="1">
    <location>
        <position position="1"/>
    </location>
</feature>
<feature type="non-terminal residue" evidence="1">
    <location>
        <position position="69"/>
    </location>
</feature>
<proteinExistence type="predicted"/>
<sequence length="69" mass="8094">DITLQRVREFVFHPLRKGMVLKSRRDRVRAEMLKWHPDKFNAKVLSKVVDAEQVTEAAGQVARFLTEIM</sequence>
<organism evidence="1 2">
    <name type="scientific">Athelia psychrophila</name>
    <dbReference type="NCBI Taxonomy" id="1759441"/>
    <lineage>
        <taxon>Eukaryota</taxon>
        <taxon>Fungi</taxon>
        <taxon>Dikarya</taxon>
        <taxon>Basidiomycota</taxon>
        <taxon>Agaricomycotina</taxon>
        <taxon>Agaricomycetes</taxon>
        <taxon>Agaricomycetidae</taxon>
        <taxon>Atheliales</taxon>
        <taxon>Atheliaceae</taxon>
        <taxon>Athelia</taxon>
    </lineage>
</organism>
<evidence type="ECO:0000313" key="1">
    <source>
        <dbReference type="EMBL" id="KZP08296.1"/>
    </source>
</evidence>
<accession>A0A165X7Y9</accession>
<keyword evidence="2" id="KW-1185">Reference proteome</keyword>
<evidence type="ECO:0000313" key="2">
    <source>
        <dbReference type="Proteomes" id="UP000076532"/>
    </source>
</evidence>
<dbReference type="EMBL" id="KV417725">
    <property type="protein sequence ID" value="KZP08296.1"/>
    <property type="molecule type" value="Genomic_DNA"/>
</dbReference>
<gene>
    <name evidence="1" type="ORF">FIBSPDRAFT_712785</name>
</gene>
<dbReference type="OrthoDB" id="412109at2759"/>
<name>A0A165X7Y9_9AGAM</name>
<protein>
    <submittedName>
        <fullName evidence="1">Uncharacterized protein</fullName>
    </submittedName>
</protein>
<reference evidence="1 2" key="1">
    <citation type="journal article" date="2016" name="Mol. Biol. Evol.">
        <title>Comparative Genomics of Early-Diverging Mushroom-Forming Fungi Provides Insights into the Origins of Lignocellulose Decay Capabilities.</title>
        <authorList>
            <person name="Nagy L.G."/>
            <person name="Riley R."/>
            <person name="Tritt A."/>
            <person name="Adam C."/>
            <person name="Daum C."/>
            <person name="Floudas D."/>
            <person name="Sun H."/>
            <person name="Yadav J.S."/>
            <person name="Pangilinan J."/>
            <person name="Larsson K.H."/>
            <person name="Matsuura K."/>
            <person name="Barry K."/>
            <person name="Labutti K."/>
            <person name="Kuo R."/>
            <person name="Ohm R.A."/>
            <person name="Bhattacharya S.S."/>
            <person name="Shirouzu T."/>
            <person name="Yoshinaga Y."/>
            <person name="Martin F.M."/>
            <person name="Grigoriev I.V."/>
            <person name="Hibbett D.S."/>
        </authorList>
    </citation>
    <scope>NUCLEOTIDE SEQUENCE [LARGE SCALE GENOMIC DNA]</scope>
    <source>
        <strain evidence="1 2">CBS 109695</strain>
    </source>
</reference>
<dbReference type="Proteomes" id="UP000076532">
    <property type="component" value="Unassembled WGS sequence"/>
</dbReference>